<feature type="compositionally biased region" description="Basic and acidic residues" evidence="1">
    <location>
        <begin position="1"/>
        <end position="11"/>
    </location>
</feature>
<reference evidence="2" key="1">
    <citation type="submission" date="2021-06" db="EMBL/GenBank/DDBJ databases">
        <authorList>
            <person name="Kallberg Y."/>
            <person name="Tangrot J."/>
            <person name="Rosling A."/>
        </authorList>
    </citation>
    <scope>NUCLEOTIDE SEQUENCE</scope>
    <source>
        <strain evidence="2">BR232B</strain>
    </source>
</reference>
<name>A0A9N9ATQ6_9GLOM</name>
<evidence type="ECO:0000313" key="3">
    <source>
        <dbReference type="Proteomes" id="UP000789739"/>
    </source>
</evidence>
<dbReference type="OrthoDB" id="5600582at2759"/>
<organism evidence="2 3">
    <name type="scientific">Paraglomus brasilianum</name>
    <dbReference type="NCBI Taxonomy" id="144538"/>
    <lineage>
        <taxon>Eukaryota</taxon>
        <taxon>Fungi</taxon>
        <taxon>Fungi incertae sedis</taxon>
        <taxon>Mucoromycota</taxon>
        <taxon>Glomeromycotina</taxon>
        <taxon>Glomeromycetes</taxon>
        <taxon>Paraglomerales</taxon>
        <taxon>Paraglomeraceae</taxon>
        <taxon>Paraglomus</taxon>
    </lineage>
</organism>
<feature type="compositionally biased region" description="Low complexity" evidence="1">
    <location>
        <begin position="59"/>
        <end position="82"/>
    </location>
</feature>
<protein>
    <submittedName>
        <fullName evidence="2">3168_t:CDS:1</fullName>
    </submittedName>
</protein>
<evidence type="ECO:0000256" key="1">
    <source>
        <dbReference type="SAM" id="MobiDB-lite"/>
    </source>
</evidence>
<feature type="region of interest" description="Disordered" evidence="1">
    <location>
        <begin position="1"/>
        <end position="147"/>
    </location>
</feature>
<dbReference type="Proteomes" id="UP000789739">
    <property type="component" value="Unassembled WGS sequence"/>
</dbReference>
<comment type="caution">
    <text evidence="2">The sequence shown here is derived from an EMBL/GenBank/DDBJ whole genome shotgun (WGS) entry which is preliminary data.</text>
</comment>
<feature type="compositionally biased region" description="Low complexity" evidence="1">
    <location>
        <begin position="24"/>
        <end position="36"/>
    </location>
</feature>
<accession>A0A9N9ATQ6</accession>
<evidence type="ECO:0000313" key="2">
    <source>
        <dbReference type="EMBL" id="CAG8541950.1"/>
    </source>
</evidence>
<gene>
    <name evidence="2" type="ORF">PBRASI_LOCUS4634</name>
</gene>
<keyword evidence="3" id="KW-1185">Reference proteome</keyword>
<dbReference type="EMBL" id="CAJVPI010000494">
    <property type="protein sequence ID" value="CAG8541950.1"/>
    <property type="molecule type" value="Genomic_DNA"/>
</dbReference>
<dbReference type="AlphaFoldDB" id="A0A9N9ATQ6"/>
<sequence>MSMDRNYDQRRTTPPTYNRSGRDTTSYRPTTTSSYATDRDSGYSSTSRDLPFSSRHDSASSSSYATDRDSGYSSTSRDLSSSSRHDRDDLSHAAFRGQVPYITSRDSRPPLMVNNLPQQSYDRRPPYRNLSTYNSYQRMAGPSPREFSSFNSNSYSRGQVYHNSYQRPPFGNNSYNAPPHRTQNNYYPPAKPVQIISYAPEYEDKMTRYRLEGQRLRESEITLDASVRKAEWELQKAKWDLEKEMHKTSLATNMIEKLGGVDGCEEAVESS</sequence>
<proteinExistence type="predicted"/>